<evidence type="ECO:0000256" key="7">
    <source>
        <dbReference type="ARBA" id="ARBA00023239"/>
    </source>
</evidence>
<dbReference type="Proteomes" id="UP000294563">
    <property type="component" value="Unassembled WGS sequence"/>
</dbReference>
<dbReference type="OrthoDB" id="9782620at2"/>
<dbReference type="SUPFAM" id="SSF143081">
    <property type="entry name" value="BB1717-like"/>
    <property type="match status" value="1"/>
</dbReference>
<keyword evidence="7" id="KW-0456">Lyase</keyword>
<accession>A0A4R7LHN9</accession>
<gene>
    <name evidence="9" type="ORF">BDE40_1465</name>
</gene>
<sequence length="226" mass="25167">MCNLYSSTTATEAMRQLFDVKPENDRLGNARPLTAIWPKYDAPVVRLSGDGQRELLNMSWGFLTPKMSKKTGKPISPDAWNNARADKVASSGFWKGSFQERRCLVPATSFREAKGRNPATNYWFALKGDEARPPFAFAGMWRGVQPGLPEDKLNLLTHTIITTTANEIVRPVHPNRMPVILAPEDYETWMTGSSDEALALLRPFPAEKMQVVREGGGVLKDALDSD</sequence>
<evidence type="ECO:0000256" key="2">
    <source>
        <dbReference type="ARBA" id="ARBA00022670"/>
    </source>
</evidence>
<dbReference type="EC" id="3.4.-.-" evidence="8"/>
<evidence type="ECO:0000256" key="3">
    <source>
        <dbReference type="ARBA" id="ARBA00022763"/>
    </source>
</evidence>
<organism evidence="9 10">
    <name type="scientific">Litoreibacter halocynthiae</name>
    <dbReference type="NCBI Taxonomy" id="1242689"/>
    <lineage>
        <taxon>Bacteria</taxon>
        <taxon>Pseudomonadati</taxon>
        <taxon>Pseudomonadota</taxon>
        <taxon>Alphaproteobacteria</taxon>
        <taxon>Rhodobacterales</taxon>
        <taxon>Roseobacteraceae</taxon>
        <taxon>Litoreibacter</taxon>
    </lineage>
</organism>
<dbReference type="Pfam" id="PF02586">
    <property type="entry name" value="SRAP"/>
    <property type="match status" value="1"/>
</dbReference>
<dbReference type="RefSeq" id="WP_134013802.1">
    <property type="nucleotide sequence ID" value="NZ_SOBH01000002.1"/>
</dbReference>
<dbReference type="InterPro" id="IPR036590">
    <property type="entry name" value="SRAP-like"/>
</dbReference>
<name>A0A4R7LHN9_9RHOB</name>
<dbReference type="PANTHER" id="PTHR13604:SF0">
    <property type="entry name" value="ABASIC SITE PROCESSING PROTEIN HMCES"/>
    <property type="match status" value="1"/>
</dbReference>
<dbReference type="GO" id="GO:0008233">
    <property type="term" value="F:peptidase activity"/>
    <property type="evidence" value="ECO:0007669"/>
    <property type="project" value="UniProtKB-KW"/>
</dbReference>
<dbReference type="AlphaFoldDB" id="A0A4R7LHN9"/>
<dbReference type="GO" id="GO:0003697">
    <property type="term" value="F:single-stranded DNA binding"/>
    <property type="evidence" value="ECO:0007669"/>
    <property type="project" value="InterPro"/>
</dbReference>
<keyword evidence="3" id="KW-0227">DNA damage</keyword>
<evidence type="ECO:0000256" key="8">
    <source>
        <dbReference type="RuleBase" id="RU364100"/>
    </source>
</evidence>
<dbReference type="Gene3D" id="3.90.1680.10">
    <property type="entry name" value="SOS response associated peptidase-like"/>
    <property type="match status" value="1"/>
</dbReference>
<evidence type="ECO:0000313" key="10">
    <source>
        <dbReference type="Proteomes" id="UP000294563"/>
    </source>
</evidence>
<evidence type="ECO:0000256" key="4">
    <source>
        <dbReference type="ARBA" id="ARBA00022801"/>
    </source>
</evidence>
<reference evidence="9 10" key="1">
    <citation type="submission" date="2019-03" db="EMBL/GenBank/DDBJ databases">
        <title>Genomic Encyclopedia of Archaeal and Bacterial Type Strains, Phase II (KMG-II): from individual species to whole genera.</title>
        <authorList>
            <person name="Goeker M."/>
        </authorList>
    </citation>
    <scope>NUCLEOTIDE SEQUENCE [LARGE SCALE GENOMIC DNA]</scope>
    <source>
        <strain evidence="9 10">DSM 29467</strain>
    </source>
</reference>
<comment type="similarity">
    <text evidence="1 8">Belongs to the SOS response-associated peptidase family.</text>
</comment>
<keyword evidence="2 8" id="KW-0645">Protease</keyword>
<dbReference type="GO" id="GO:0006508">
    <property type="term" value="P:proteolysis"/>
    <property type="evidence" value="ECO:0007669"/>
    <property type="project" value="UniProtKB-KW"/>
</dbReference>
<dbReference type="GO" id="GO:0106300">
    <property type="term" value="P:protein-DNA covalent cross-linking repair"/>
    <property type="evidence" value="ECO:0007669"/>
    <property type="project" value="InterPro"/>
</dbReference>
<evidence type="ECO:0000256" key="6">
    <source>
        <dbReference type="ARBA" id="ARBA00023125"/>
    </source>
</evidence>
<comment type="caution">
    <text evidence="9">The sequence shown here is derived from an EMBL/GenBank/DDBJ whole genome shotgun (WGS) entry which is preliminary data.</text>
</comment>
<dbReference type="InterPro" id="IPR003738">
    <property type="entry name" value="SRAP"/>
</dbReference>
<evidence type="ECO:0000256" key="1">
    <source>
        <dbReference type="ARBA" id="ARBA00008136"/>
    </source>
</evidence>
<keyword evidence="4 8" id="KW-0378">Hydrolase</keyword>
<keyword evidence="5" id="KW-0190">Covalent protein-DNA linkage</keyword>
<dbReference type="GO" id="GO:0016829">
    <property type="term" value="F:lyase activity"/>
    <property type="evidence" value="ECO:0007669"/>
    <property type="project" value="UniProtKB-KW"/>
</dbReference>
<evidence type="ECO:0000313" key="9">
    <source>
        <dbReference type="EMBL" id="TDT74749.1"/>
    </source>
</evidence>
<dbReference type="EMBL" id="SOBH01000002">
    <property type="protein sequence ID" value="TDT74749.1"/>
    <property type="molecule type" value="Genomic_DNA"/>
</dbReference>
<keyword evidence="10" id="KW-1185">Reference proteome</keyword>
<evidence type="ECO:0000256" key="5">
    <source>
        <dbReference type="ARBA" id="ARBA00023124"/>
    </source>
</evidence>
<dbReference type="PANTHER" id="PTHR13604">
    <property type="entry name" value="DC12-RELATED"/>
    <property type="match status" value="1"/>
</dbReference>
<protein>
    <recommendedName>
        <fullName evidence="8">Abasic site processing protein</fullName>
        <ecNumber evidence="8">3.4.-.-</ecNumber>
    </recommendedName>
</protein>
<keyword evidence="6" id="KW-0238">DNA-binding</keyword>
<proteinExistence type="inferred from homology"/>